<keyword evidence="1" id="KW-0812">Transmembrane</keyword>
<protein>
    <submittedName>
        <fullName evidence="2">Uncharacterized protein</fullName>
    </submittedName>
</protein>
<reference evidence="2" key="1">
    <citation type="journal article" date="2014" name="Int. J. Syst. Evol. Microbiol.">
        <title>Complete genome sequence of Corynebacterium casei LMG S-19264T (=DSM 44701T), isolated from a smear-ripened cheese.</title>
        <authorList>
            <consortium name="US DOE Joint Genome Institute (JGI-PGF)"/>
            <person name="Walter F."/>
            <person name="Albersmeier A."/>
            <person name="Kalinowski J."/>
            <person name="Ruckert C."/>
        </authorList>
    </citation>
    <scope>NUCLEOTIDE SEQUENCE</scope>
    <source>
        <strain evidence="2">CGMCC 1.12153</strain>
    </source>
</reference>
<comment type="caution">
    <text evidence="2">The sequence shown here is derived from an EMBL/GenBank/DDBJ whole genome shotgun (WGS) entry which is preliminary data.</text>
</comment>
<dbReference type="RefSeq" id="WP_188377488.1">
    <property type="nucleotide sequence ID" value="NZ_BMEL01000002.1"/>
</dbReference>
<organism evidence="2 3">
    <name type="scientific">Halobacillus andaensis</name>
    <dbReference type="NCBI Taxonomy" id="1176239"/>
    <lineage>
        <taxon>Bacteria</taxon>
        <taxon>Bacillati</taxon>
        <taxon>Bacillota</taxon>
        <taxon>Bacilli</taxon>
        <taxon>Bacillales</taxon>
        <taxon>Bacillaceae</taxon>
        <taxon>Halobacillus</taxon>
    </lineage>
</organism>
<reference evidence="2" key="2">
    <citation type="submission" date="2020-09" db="EMBL/GenBank/DDBJ databases">
        <authorList>
            <person name="Sun Q."/>
            <person name="Zhou Y."/>
        </authorList>
    </citation>
    <scope>NUCLEOTIDE SEQUENCE</scope>
    <source>
        <strain evidence="2">CGMCC 1.12153</strain>
    </source>
</reference>
<keyword evidence="3" id="KW-1185">Reference proteome</keyword>
<evidence type="ECO:0000313" key="2">
    <source>
        <dbReference type="EMBL" id="GGF22458.1"/>
    </source>
</evidence>
<evidence type="ECO:0000256" key="1">
    <source>
        <dbReference type="SAM" id="Phobius"/>
    </source>
</evidence>
<dbReference type="AlphaFoldDB" id="A0A917EVJ9"/>
<keyword evidence="1" id="KW-1133">Transmembrane helix</keyword>
<feature type="transmembrane region" description="Helical" evidence="1">
    <location>
        <begin position="20"/>
        <end position="36"/>
    </location>
</feature>
<accession>A0A917EVJ9</accession>
<feature type="transmembrane region" description="Helical" evidence="1">
    <location>
        <begin position="42"/>
        <end position="63"/>
    </location>
</feature>
<sequence>MFFVKNPDDLSKKKQYQQGFAVIYLVAAVVLASTIFDDYNVFLVGVVVLMVYYILKYLVGVYAEKKSE</sequence>
<evidence type="ECO:0000313" key="3">
    <source>
        <dbReference type="Proteomes" id="UP000660110"/>
    </source>
</evidence>
<keyword evidence="1" id="KW-0472">Membrane</keyword>
<dbReference type="EMBL" id="BMEL01000002">
    <property type="protein sequence ID" value="GGF22458.1"/>
    <property type="molecule type" value="Genomic_DNA"/>
</dbReference>
<gene>
    <name evidence="2" type="ORF">GCM10010954_21580</name>
</gene>
<dbReference type="Proteomes" id="UP000660110">
    <property type="component" value="Unassembled WGS sequence"/>
</dbReference>
<proteinExistence type="predicted"/>
<name>A0A917EVJ9_HALAA</name>